<keyword evidence="3" id="KW-1185">Reference proteome</keyword>
<gene>
    <name evidence="2" type="ORF">HAX54_049828</name>
</gene>
<sequence length="94" mass="10835">MKNLVAWLNLPLEEELTKLKISIVMEEQLNIDYYFSEHSRDLCRVGPGFEESFDYDDPTDDEKAHVDSDLESDADEGEEFEIGEVAYAPVDDEE</sequence>
<protein>
    <submittedName>
        <fullName evidence="2">Uncharacterized protein</fullName>
    </submittedName>
</protein>
<dbReference type="EMBL" id="JACEIK010008553">
    <property type="protein sequence ID" value="MCE3051436.1"/>
    <property type="molecule type" value="Genomic_DNA"/>
</dbReference>
<accession>A0ABS8WMZ2</accession>
<feature type="compositionally biased region" description="Acidic residues" evidence="1">
    <location>
        <begin position="69"/>
        <end position="82"/>
    </location>
</feature>
<comment type="caution">
    <text evidence="2">The sequence shown here is derived from an EMBL/GenBank/DDBJ whole genome shotgun (WGS) entry which is preliminary data.</text>
</comment>
<evidence type="ECO:0000313" key="3">
    <source>
        <dbReference type="Proteomes" id="UP000823775"/>
    </source>
</evidence>
<name>A0ABS8WMZ2_DATST</name>
<feature type="region of interest" description="Disordered" evidence="1">
    <location>
        <begin position="51"/>
        <end position="94"/>
    </location>
</feature>
<proteinExistence type="predicted"/>
<organism evidence="2 3">
    <name type="scientific">Datura stramonium</name>
    <name type="common">Jimsonweed</name>
    <name type="synonym">Common thornapple</name>
    <dbReference type="NCBI Taxonomy" id="4076"/>
    <lineage>
        <taxon>Eukaryota</taxon>
        <taxon>Viridiplantae</taxon>
        <taxon>Streptophyta</taxon>
        <taxon>Embryophyta</taxon>
        <taxon>Tracheophyta</taxon>
        <taxon>Spermatophyta</taxon>
        <taxon>Magnoliopsida</taxon>
        <taxon>eudicotyledons</taxon>
        <taxon>Gunneridae</taxon>
        <taxon>Pentapetalae</taxon>
        <taxon>asterids</taxon>
        <taxon>lamiids</taxon>
        <taxon>Solanales</taxon>
        <taxon>Solanaceae</taxon>
        <taxon>Solanoideae</taxon>
        <taxon>Datureae</taxon>
        <taxon>Datura</taxon>
    </lineage>
</organism>
<feature type="compositionally biased region" description="Acidic residues" evidence="1">
    <location>
        <begin position="51"/>
        <end position="60"/>
    </location>
</feature>
<evidence type="ECO:0000256" key="1">
    <source>
        <dbReference type="SAM" id="MobiDB-lite"/>
    </source>
</evidence>
<dbReference type="Proteomes" id="UP000823775">
    <property type="component" value="Unassembled WGS sequence"/>
</dbReference>
<reference evidence="2 3" key="1">
    <citation type="journal article" date="2021" name="BMC Genomics">
        <title>Datura genome reveals duplications of psychoactive alkaloid biosynthetic genes and high mutation rate following tissue culture.</title>
        <authorList>
            <person name="Rajewski A."/>
            <person name="Carter-House D."/>
            <person name="Stajich J."/>
            <person name="Litt A."/>
        </authorList>
    </citation>
    <scope>NUCLEOTIDE SEQUENCE [LARGE SCALE GENOMIC DNA]</scope>
    <source>
        <strain evidence="2">AR-01</strain>
    </source>
</reference>
<evidence type="ECO:0000313" key="2">
    <source>
        <dbReference type="EMBL" id="MCE3051436.1"/>
    </source>
</evidence>